<protein>
    <submittedName>
        <fullName evidence="1">Uncharacterized protein</fullName>
    </submittedName>
</protein>
<evidence type="ECO:0000313" key="2">
    <source>
        <dbReference type="Proteomes" id="UP000224915"/>
    </source>
</evidence>
<dbReference type="OrthoDB" id="5068451at2"/>
<evidence type="ECO:0000313" key="1">
    <source>
        <dbReference type="EMBL" id="PFG20913.1"/>
    </source>
</evidence>
<dbReference type="EMBL" id="PDJD01000001">
    <property type="protein sequence ID" value="PFG20913.1"/>
    <property type="molecule type" value="Genomic_DNA"/>
</dbReference>
<comment type="caution">
    <text evidence="1">The sequence shown here is derived from an EMBL/GenBank/DDBJ whole genome shotgun (WGS) entry which is preliminary data.</text>
</comment>
<organism evidence="1 2">
    <name type="scientific">Serinibacter salmoneus</name>
    <dbReference type="NCBI Taxonomy" id="556530"/>
    <lineage>
        <taxon>Bacteria</taxon>
        <taxon>Bacillati</taxon>
        <taxon>Actinomycetota</taxon>
        <taxon>Actinomycetes</taxon>
        <taxon>Micrococcales</taxon>
        <taxon>Beutenbergiaceae</taxon>
        <taxon>Serinibacter</taxon>
    </lineage>
</organism>
<accession>A0A2A9D2N0</accession>
<gene>
    <name evidence="1" type="ORF">ATL40_2529</name>
</gene>
<sequence length="149" mass="15485">MLDKHAALKGAQAAVPQDEITDVEVVFPAGTTSAELLSQGLGDAVGGAAEVLGAAAEAGMDATEEAASVVLALSDSALYLLGRHRVGALASFRHLTPLHRIPREHLHVTFGREGVLLAVTLTDTATSAAYTFEVKPLGSRIKEMLAPFV</sequence>
<dbReference type="RefSeq" id="WP_098469825.1">
    <property type="nucleotide sequence ID" value="NZ_PDJD01000001.1"/>
</dbReference>
<dbReference type="AlphaFoldDB" id="A0A2A9D2N0"/>
<name>A0A2A9D2N0_9MICO</name>
<proteinExistence type="predicted"/>
<keyword evidence="2" id="KW-1185">Reference proteome</keyword>
<dbReference type="Proteomes" id="UP000224915">
    <property type="component" value="Unassembled WGS sequence"/>
</dbReference>
<reference evidence="1 2" key="1">
    <citation type="submission" date="2017-10" db="EMBL/GenBank/DDBJ databases">
        <title>Sequencing the genomes of 1000 actinobacteria strains.</title>
        <authorList>
            <person name="Klenk H.-P."/>
        </authorList>
    </citation>
    <scope>NUCLEOTIDE SEQUENCE [LARGE SCALE GENOMIC DNA]</scope>
    <source>
        <strain evidence="1 2">DSM 21801</strain>
    </source>
</reference>